<comment type="caution">
    <text evidence="2">The sequence shown here is derived from an EMBL/GenBank/DDBJ whole genome shotgun (WGS) entry which is preliminary data.</text>
</comment>
<evidence type="ECO:0000313" key="3">
    <source>
        <dbReference type="Proteomes" id="UP001282474"/>
    </source>
</evidence>
<reference evidence="2 3" key="1">
    <citation type="journal article" date="2023" name="Microb. Genom.">
        <title>Mesoterricola silvestris gen. nov., sp. nov., Mesoterricola sediminis sp. nov., Geothrix oryzae sp. nov., Geothrix edaphica sp. nov., Geothrix rubra sp. nov., and Geothrix limicola sp. nov., six novel members of Acidobacteriota isolated from soils.</title>
        <authorList>
            <person name="Weisberg A.J."/>
            <person name="Pearce E."/>
            <person name="Kramer C.G."/>
            <person name="Chang J.H."/>
            <person name="Clarke C.R."/>
        </authorList>
    </citation>
    <scope>NUCLEOTIDE SEQUENCE [LARGE SCALE GENOMIC DNA]</scope>
    <source>
        <strain evidence="2 3">NE20-4-1</strain>
    </source>
</reference>
<protein>
    <submittedName>
        <fullName evidence="2">Helix-turn-helix transcriptional regulator</fullName>
    </submittedName>
</protein>
<organism evidence="2 3">
    <name type="scientific">Streptomyces caniscabiei</name>
    <dbReference type="NCBI Taxonomy" id="2746961"/>
    <lineage>
        <taxon>Bacteria</taxon>
        <taxon>Bacillati</taxon>
        <taxon>Actinomycetota</taxon>
        <taxon>Actinomycetes</taxon>
        <taxon>Kitasatosporales</taxon>
        <taxon>Streptomycetaceae</taxon>
        <taxon>Streptomyces</taxon>
    </lineage>
</organism>
<gene>
    <name evidence="2" type="ORF">PV383_04445</name>
</gene>
<feature type="domain" description="HTH cro/C1-type" evidence="1">
    <location>
        <begin position="26"/>
        <end position="85"/>
    </location>
</feature>
<accession>A0ABU4MGF8</accession>
<keyword evidence="3" id="KW-1185">Reference proteome</keyword>
<dbReference type="Gene3D" id="1.10.260.40">
    <property type="entry name" value="lambda repressor-like DNA-binding domains"/>
    <property type="match status" value="1"/>
</dbReference>
<dbReference type="SUPFAM" id="SSF47413">
    <property type="entry name" value="lambda repressor-like DNA-binding domains"/>
    <property type="match status" value="1"/>
</dbReference>
<dbReference type="InterPro" id="IPR010982">
    <property type="entry name" value="Lambda_DNA-bd_dom_sf"/>
</dbReference>
<dbReference type="CDD" id="cd00093">
    <property type="entry name" value="HTH_XRE"/>
    <property type="match status" value="1"/>
</dbReference>
<dbReference type="SMART" id="SM00530">
    <property type="entry name" value="HTH_XRE"/>
    <property type="match status" value="1"/>
</dbReference>
<dbReference type="PROSITE" id="PS50943">
    <property type="entry name" value="HTH_CROC1"/>
    <property type="match status" value="1"/>
</dbReference>
<sequence>MTANPTPPKPKPTGWGPVSRYAADNLVRLRKARGLSTTRLSAALKEIGHSIPATGITRIEKGERRVDVDDLVALSVALKVSPGALLLPPTVVGEVEVAGSKTVHALDAWLWMNGQRPLEALEDEEQAGAALDDHQIHSLPPGLRKWRPQDVTVTLEDQVAVVAAMDRTSEDEARREVYRRAGIEAEGEKE</sequence>
<dbReference type="RefSeq" id="WP_319686759.1">
    <property type="nucleotide sequence ID" value="NZ_JARAWI010000007.1"/>
</dbReference>
<dbReference type="InterPro" id="IPR001387">
    <property type="entry name" value="Cro/C1-type_HTH"/>
</dbReference>
<dbReference type="Proteomes" id="UP001282474">
    <property type="component" value="Unassembled WGS sequence"/>
</dbReference>
<dbReference type="EMBL" id="JARAWJ010000002">
    <property type="protein sequence ID" value="MDX3036420.1"/>
    <property type="molecule type" value="Genomic_DNA"/>
</dbReference>
<evidence type="ECO:0000259" key="1">
    <source>
        <dbReference type="PROSITE" id="PS50943"/>
    </source>
</evidence>
<proteinExistence type="predicted"/>
<evidence type="ECO:0000313" key="2">
    <source>
        <dbReference type="EMBL" id="MDX3036420.1"/>
    </source>
</evidence>
<dbReference type="Pfam" id="PF01381">
    <property type="entry name" value="HTH_3"/>
    <property type="match status" value="1"/>
</dbReference>
<name>A0ABU4MGF8_9ACTN</name>